<evidence type="ECO:0000256" key="11">
    <source>
        <dbReference type="SAM" id="Coils"/>
    </source>
</evidence>
<proteinExistence type="inferred from homology"/>
<dbReference type="Proteomes" id="UP000789595">
    <property type="component" value="Unassembled WGS sequence"/>
</dbReference>
<dbReference type="PANTHER" id="PTHR14885">
    <property type="entry name" value="CILIA- AND FLAGELLA-ASSOCIATED PROTEIN 43-RELATED"/>
    <property type="match status" value="1"/>
</dbReference>
<dbReference type="Gene3D" id="2.130.10.10">
    <property type="entry name" value="YVTN repeat-like/Quinoprotein amine dehydrogenase"/>
    <property type="match status" value="3"/>
</dbReference>
<dbReference type="PANTHER" id="PTHR14885:SF1">
    <property type="entry name" value="CILIA- AND FLAGELLA-ASSOCIATED PROTEIN 43"/>
    <property type="match status" value="1"/>
</dbReference>
<evidence type="ECO:0000256" key="8">
    <source>
        <dbReference type="ARBA" id="ARBA00023605"/>
    </source>
</evidence>
<gene>
    <name evidence="12" type="ORF">PECAL_3P18840</name>
</gene>
<evidence type="ECO:0000256" key="3">
    <source>
        <dbReference type="ARBA" id="ARBA00022574"/>
    </source>
</evidence>
<dbReference type="OrthoDB" id="64311at2759"/>
<dbReference type="EMBL" id="CAKKNE010000003">
    <property type="protein sequence ID" value="CAH0371919.1"/>
    <property type="molecule type" value="Genomic_DNA"/>
</dbReference>
<comment type="caution">
    <text evidence="12">The sequence shown here is derived from an EMBL/GenBank/DDBJ whole genome shotgun (WGS) entry which is preliminary data.</text>
</comment>
<dbReference type="InterPro" id="IPR001680">
    <property type="entry name" value="WD40_rpt"/>
</dbReference>
<evidence type="ECO:0000256" key="7">
    <source>
        <dbReference type="ARBA" id="ARBA00023273"/>
    </source>
</evidence>
<feature type="coiled-coil region" evidence="11">
    <location>
        <begin position="1540"/>
        <end position="1567"/>
    </location>
</feature>
<evidence type="ECO:0000256" key="6">
    <source>
        <dbReference type="ARBA" id="ARBA00023212"/>
    </source>
</evidence>
<evidence type="ECO:0000313" key="12">
    <source>
        <dbReference type="EMBL" id="CAH0371919.1"/>
    </source>
</evidence>
<keyword evidence="6" id="KW-0206">Cytoskeleton</keyword>
<evidence type="ECO:0000256" key="4">
    <source>
        <dbReference type="ARBA" id="ARBA00022737"/>
    </source>
</evidence>
<keyword evidence="7" id="KW-0966">Cell projection</keyword>
<organism evidence="12 13">
    <name type="scientific">Pelagomonas calceolata</name>
    <dbReference type="NCBI Taxonomy" id="35677"/>
    <lineage>
        <taxon>Eukaryota</taxon>
        <taxon>Sar</taxon>
        <taxon>Stramenopiles</taxon>
        <taxon>Ochrophyta</taxon>
        <taxon>Pelagophyceae</taxon>
        <taxon>Pelagomonadales</taxon>
        <taxon>Pelagomonadaceae</taxon>
        <taxon>Pelagomonas</taxon>
    </lineage>
</organism>
<keyword evidence="13" id="KW-1185">Reference proteome</keyword>
<comment type="similarity">
    <text evidence="8">Belongs to the CFAP43 family.</text>
</comment>
<dbReference type="SUPFAM" id="SSF50978">
    <property type="entry name" value="WD40 repeat-like"/>
    <property type="match status" value="1"/>
</dbReference>
<feature type="coiled-coil region" evidence="11">
    <location>
        <begin position="765"/>
        <end position="799"/>
    </location>
</feature>
<dbReference type="GO" id="GO:0060271">
    <property type="term" value="P:cilium assembly"/>
    <property type="evidence" value="ECO:0007669"/>
    <property type="project" value="TreeGrafter"/>
</dbReference>
<comment type="subcellular location">
    <subcellularLocation>
        <location evidence="1">Cytoplasm</location>
        <location evidence="1">Cytoskeleton</location>
        <location evidence="1">Cilium axoneme</location>
    </subcellularLocation>
</comment>
<dbReference type="PROSITE" id="PS50082">
    <property type="entry name" value="WD_REPEATS_2"/>
    <property type="match status" value="1"/>
</dbReference>
<dbReference type="SMART" id="SM00320">
    <property type="entry name" value="WD40"/>
    <property type="match status" value="5"/>
</dbReference>
<dbReference type="InterPro" id="IPR011047">
    <property type="entry name" value="Quinoprotein_ADH-like_sf"/>
</dbReference>
<dbReference type="Pfam" id="PF25828">
    <property type="entry name" value="CC_Cfap43"/>
    <property type="match status" value="3"/>
</dbReference>
<evidence type="ECO:0000256" key="9">
    <source>
        <dbReference type="ARBA" id="ARBA00023662"/>
    </source>
</evidence>
<dbReference type="PROSITE" id="PS50294">
    <property type="entry name" value="WD_REPEATS_REGION"/>
    <property type="match status" value="1"/>
</dbReference>
<evidence type="ECO:0000313" key="13">
    <source>
        <dbReference type="Proteomes" id="UP000789595"/>
    </source>
</evidence>
<evidence type="ECO:0000256" key="2">
    <source>
        <dbReference type="ARBA" id="ARBA00022490"/>
    </source>
</evidence>
<dbReference type="GO" id="GO:0005930">
    <property type="term" value="C:axoneme"/>
    <property type="evidence" value="ECO:0007669"/>
    <property type="project" value="UniProtKB-SubCell"/>
</dbReference>
<keyword evidence="3 10" id="KW-0853">WD repeat</keyword>
<accession>A0A8J2WXW7</accession>
<evidence type="ECO:0000256" key="1">
    <source>
        <dbReference type="ARBA" id="ARBA00004430"/>
    </source>
</evidence>
<dbReference type="InterPro" id="IPR036322">
    <property type="entry name" value="WD40_repeat_dom_sf"/>
</dbReference>
<sequence>MGLSILGHLGFAGGEVTFIDQDVVVYLHGNGLAISDLTDLANVGPTKFVTNNLECPLGISAFTTSVPEHLVAFAPRSAEPCIHVLKYPQLDPLSVLRGGTDLEYESIAISHNAKMLCAVSGPFDHHLYLWSLEIAQTLAKVAIGGNLATPCTWHNCSFSPKNSSMVCTGGSYGLVFWKVQVVNDHKLQRINAVIGSREDAAEDGNVLLDSISAQCWTQNNLVLAVGRSSVMEFDAHSGILTRLFPLAVALQESLCLFVTAIEEIILLLFSNGIVQGIRTSTSGSTEFMLNVAKEPCSKYSWCSLLPRRDGLLLSGPGRIQILTLNGADASSSKIFAGPNAAVIDYHNGPVLGMACQSINDPTLVTAGADGALGVWTRDGTLVGRHKFQISDVDSEDCVVSITSITSAPCNSNFAVGTSIGCIFLLSGKPKSQNNVLVDLVSLGNLQLCREPITSVIFHPEKDILAAISESNAFIVDTSPQKGSISLCVLAHTSFSGHLASLCALWCNDYLMVAFAGQSIISYLVDSDAHSLNAAWKFETDFPCAGMSRLKFDSNGVTFLATSPISCDIMALASSDAMYRNGKLVVSKIESSHDKGVMCLGVSNGGELVATGGVDGRIALWRALTESGVDLVKLCQMNLHTGPVAYTHFSLDTSILYSSGSDGAVFSLNILVPQTLAIPSERHKAEHPKLTIQHVPIPAMSFHQATWCESCQEQIEKLAALKIKSHEAAQRSIIANLRSRLLELVAKNNDACLNEKLERNEFIIDRARHRQVLTASQRKANELEKQLRVEKQARDVISARIRHDCWDCMEVQATECHSFLTPRLLTSNFPLKLRADKQKHCLECVCFLRKLALRQSASSISLSLDSSVLSRRLSHNISWMVNQGKLLPSLDLINIEQHDSIASIKLLDGALENDGNDDEEARLSEEAWDENLTTTQLYQPIALHTSIQKRIQCVLVGELLRQAQADFNFRFGLLHDEKRIELGRILEKTDRLQGICGELGIMEDYFKHQFAVPEETPEVMIQVDKSEIYSSTPEATTCMVRKSTGLNADNTDDYHASKRALEDMMYGTLETKKETDRLQTVLQAPSWIDDQNHDDLTSEQKKELEEFETAKGLLAQQQAKYRKALELEFKKLRTEVSDIACSFDDKLKRLADHRVFIMNFVTTQELYSSRMCVGLLKNEARLITLSRLGSQISTLNLKKDCQADIVTSSLSLVSAESDRLNRLQAEDKNIDRHLKRDLQVEKQMVQEDIKLVLSYFRRNNLSLEEKPDDWRFDDTTWQMLLSSRKHKVAKEAMISDAAETLGNLKAKHANSLVVFGDIEQEIVKLRKRQAKIRAELATSEVNCEILVQVRQGQNEVDAEAAVTDYFDAIFLPVETIQGINQVITQLGTEQIKTLTKIKHFRKSINYMEWESSFLKAQSHDLEEYYTDLQLLHVTKSLQSVLKGNQSTTAAPEQIAREEARISILIKANEKKLSTLTNTNSKLVQQIQAREDENKRLHLQLNQINDAIIVREAITRSQLNSFTEEANAEQRTRYHMKRITLRRRLIDLAKLQTEEVEFLRQELDRLRQRTFPSFGHATRDRHMALSDSH</sequence>
<keyword evidence="4" id="KW-0677">Repeat</keyword>
<dbReference type="SUPFAM" id="SSF50998">
    <property type="entry name" value="Quinoprotein alcohol dehydrogenase-like"/>
    <property type="match status" value="1"/>
</dbReference>
<name>A0A8J2WXW7_9STRA</name>
<keyword evidence="5 11" id="KW-0175">Coiled coil</keyword>
<protein>
    <recommendedName>
        <fullName evidence="9">Cilia- and flagella-associated protein 43</fullName>
    </recommendedName>
</protein>
<reference evidence="12" key="1">
    <citation type="submission" date="2021-11" db="EMBL/GenBank/DDBJ databases">
        <authorList>
            <consortium name="Genoscope - CEA"/>
            <person name="William W."/>
        </authorList>
    </citation>
    <scope>NUCLEOTIDE SEQUENCE</scope>
</reference>
<evidence type="ECO:0000256" key="10">
    <source>
        <dbReference type="PROSITE-ProRule" id="PRU00221"/>
    </source>
</evidence>
<evidence type="ECO:0000256" key="5">
    <source>
        <dbReference type="ARBA" id="ARBA00023054"/>
    </source>
</evidence>
<dbReference type="InterPro" id="IPR015943">
    <property type="entry name" value="WD40/YVTN_repeat-like_dom_sf"/>
</dbReference>
<feature type="repeat" description="WD" evidence="10">
    <location>
        <begin position="589"/>
        <end position="620"/>
    </location>
</feature>
<keyword evidence="2" id="KW-0963">Cytoplasm</keyword>